<evidence type="ECO:0000256" key="5">
    <source>
        <dbReference type="ARBA" id="ARBA00023040"/>
    </source>
</evidence>
<feature type="transmembrane region" description="Helical" evidence="10">
    <location>
        <begin position="236"/>
        <end position="256"/>
    </location>
</feature>
<feature type="transmembrane region" description="Helical" evidence="10">
    <location>
        <begin position="268"/>
        <end position="288"/>
    </location>
</feature>
<keyword evidence="8 9" id="KW-0807">Transducer</keyword>
<dbReference type="PROSITE" id="PS00237">
    <property type="entry name" value="G_PROTEIN_RECEP_F1_1"/>
    <property type="match status" value="1"/>
</dbReference>
<accession>A0A7N6APN8</accession>
<evidence type="ECO:0000256" key="3">
    <source>
        <dbReference type="ARBA" id="ARBA00022692"/>
    </source>
</evidence>
<keyword evidence="13" id="KW-1185">Reference proteome</keyword>
<dbReference type="PANTHER" id="PTHR24249:SF381">
    <property type="entry name" value="TRACE AMINE ASSOCIATED RECEPTOR 19P-RELATED"/>
    <property type="match status" value="1"/>
</dbReference>
<evidence type="ECO:0000256" key="1">
    <source>
        <dbReference type="ARBA" id="ARBA00004651"/>
    </source>
</evidence>
<protein>
    <recommendedName>
        <fullName evidence="11">G-protein coupled receptors family 1 profile domain-containing protein</fullName>
    </recommendedName>
</protein>
<dbReference type="GeneTree" id="ENSGT01050000244823"/>
<dbReference type="GO" id="GO:0005886">
    <property type="term" value="C:plasma membrane"/>
    <property type="evidence" value="ECO:0007669"/>
    <property type="project" value="UniProtKB-SubCell"/>
</dbReference>
<dbReference type="SUPFAM" id="SSF81321">
    <property type="entry name" value="Family A G protein-coupled receptor-like"/>
    <property type="match status" value="1"/>
</dbReference>
<dbReference type="Proteomes" id="UP000265040">
    <property type="component" value="Chromosome 21"/>
</dbReference>
<reference evidence="12" key="2">
    <citation type="submission" date="2025-08" db="UniProtKB">
        <authorList>
            <consortium name="Ensembl"/>
        </authorList>
    </citation>
    <scope>IDENTIFICATION</scope>
</reference>
<dbReference type="AlphaFoldDB" id="A0A7N6APN8"/>
<feature type="domain" description="G-protein coupled receptors family 1 profile" evidence="11">
    <location>
        <begin position="32"/>
        <end position="285"/>
    </location>
</feature>
<keyword evidence="3 9" id="KW-0812">Transmembrane</keyword>
<evidence type="ECO:0000256" key="7">
    <source>
        <dbReference type="ARBA" id="ARBA00023170"/>
    </source>
</evidence>
<dbReference type="Gene3D" id="1.20.1070.10">
    <property type="entry name" value="Rhodopsin 7-helix transmembrane proteins"/>
    <property type="match status" value="1"/>
</dbReference>
<keyword evidence="6 10" id="KW-0472">Membrane</keyword>
<dbReference type="PROSITE" id="PS50262">
    <property type="entry name" value="G_PROTEIN_RECEP_F1_2"/>
    <property type="match status" value="1"/>
</dbReference>
<organism evidence="12 13">
    <name type="scientific">Anabas testudineus</name>
    <name type="common">Climbing perch</name>
    <name type="synonym">Anthias testudineus</name>
    <dbReference type="NCBI Taxonomy" id="64144"/>
    <lineage>
        <taxon>Eukaryota</taxon>
        <taxon>Metazoa</taxon>
        <taxon>Chordata</taxon>
        <taxon>Craniata</taxon>
        <taxon>Vertebrata</taxon>
        <taxon>Euteleostomi</taxon>
        <taxon>Actinopterygii</taxon>
        <taxon>Neopterygii</taxon>
        <taxon>Teleostei</taxon>
        <taxon>Neoteleostei</taxon>
        <taxon>Acanthomorphata</taxon>
        <taxon>Anabantaria</taxon>
        <taxon>Anabantiformes</taxon>
        <taxon>Anabantoidei</taxon>
        <taxon>Anabantidae</taxon>
        <taxon>Anabas</taxon>
    </lineage>
</organism>
<dbReference type="InterPro" id="IPR050569">
    <property type="entry name" value="TAAR"/>
</dbReference>
<keyword evidence="4 10" id="KW-1133">Transmembrane helix</keyword>
<evidence type="ECO:0000256" key="9">
    <source>
        <dbReference type="RuleBase" id="RU000688"/>
    </source>
</evidence>
<comment type="subcellular location">
    <subcellularLocation>
        <location evidence="1">Cell membrane</location>
        <topology evidence="1">Multi-pass membrane protein</topology>
    </subcellularLocation>
</comment>
<reference evidence="12" key="1">
    <citation type="submission" date="2021-04" db="EMBL/GenBank/DDBJ databases">
        <authorList>
            <consortium name="Wellcome Sanger Institute Data Sharing"/>
        </authorList>
    </citation>
    <scope>NUCLEOTIDE SEQUENCE [LARGE SCALE GENOMIC DNA]</scope>
</reference>
<dbReference type="PRINTS" id="PR00237">
    <property type="entry name" value="GPCRRHODOPSN"/>
</dbReference>
<feature type="transmembrane region" description="Helical" evidence="10">
    <location>
        <begin position="52"/>
        <end position="75"/>
    </location>
</feature>
<evidence type="ECO:0000256" key="2">
    <source>
        <dbReference type="ARBA" id="ARBA00022475"/>
    </source>
</evidence>
<feature type="transmembrane region" description="Helical" evidence="10">
    <location>
        <begin position="130"/>
        <end position="149"/>
    </location>
</feature>
<feature type="transmembrane region" description="Helical" evidence="10">
    <location>
        <begin position="87"/>
        <end position="109"/>
    </location>
</feature>
<keyword evidence="2" id="KW-1003">Cell membrane</keyword>
<proteinExistence type="inferred from homology"/>
<evidence type="ECO:0000256" key="10">
    <source>
        <dbReference type="SAM" id="Phobius"/>
    </source>
</evidence>
<dbReference type="InParanoid" id="A0A7N6APN8"/>
<keyword evidence="5 9" id="KW-0297">G-protein coupled receptor</keyword>
<dbReference type="CDD" id="cd15055">
    <property type="entry name" value="7tmA_TAARs"/>
    <property type="match status" value="1"/>
</dbReference>
<evidence type="ECO:0000256" key="4">
    <source>
        <dbReference type="ARBA" id="ARBA00022989"/>
    </source>
</evidence>
<dbReference type="InterPro" id="IPR000276">
    <property type="entry name" value="GPCR_Rhodpsn"/>
</dbReference>
<evidence type="ECO:0000256" key="6">
    <source>
        <dbReference type="ARBA" id="ARBA00023136"/>
    </source>
</evidence>
<keyword evidence="7 9" id="KW-0675">Receptor</keyword>
<sequence length="345" mass="39219">MFSSSLSHCSYLHCSVLHLSTYCDSQPAELILRLMCMMLSFLSRQLHTPTNLLLLSLAVSDFFVGFIILFQVMLIDGCWLLGDIMCIMYFVLDYVGICTSIGIMDLISVDRYVAICYPLHYSTKVTPKRVQVCVSVCWISSVFYTSIVMKDYFTQPGRYNSCVGECVTINKIIYQVTDFIFIFVLPITVIIVLYMRVFVVAVSHARAMRSHIVVVSHQRSVSVTAKKSEMKAAGTLGVVIAVFIMCCCPYYCVTVTGQDALFNLSSAAVLYCLYYFNSCLNPLIYAFFYPWFRKSIRLIVTLQILEPERKKRFRPIHEPRGAENVLSASPVVLSIPPYLLFFNLI</sequence>
<feature type="transmembrane region" description="Helical" evidence="10">
    <location>
        <begin position="179"/>
        <end position="202"/>
    </location>
</feature>
<evidence type="ECO:0000256" key="8">
    <source>
        <dbReference type="ARBA" id="ARBA00023224"/>
    </source>
</evidence>
<dbReference type="PANTHER" id="PTHR24249">
    <property type="entry name" value="HISTAMINE RECEPTOR-RELATED G-PROTEIN COUPLED RECEPTOR"/>
    <property type="match status" value="1"/>
</dbReference>
<dbReference type="GO" id="GO:0001594">
    <property type="term" value="F:trace-amine receptor activity"/>
    <property type="evidence" value="ECO:0007669"/>
    <property type="project" value="TreeGrafter"/>
</dbReference>
<evidence type="ECO:0000313" key="13">
    <source>
        <dbReference type="Proteomes" id="UP000265040"/>
    </source>
</evidence>
<evidence type="ECO:0000313" key="12">
    <source>
        <dbReference type="Ensembl" id="ENSATEP00000052106.1"/>
    </source>
</evidence>
<dbReference type="Ensembl" id="ENSATET00000068591.1">
    <property type="protein sequence ID" value="ENSATEP00000052106.1"/>
    <property type="gene ID" value="ENSATEG00000020126.2"/>
</dbReference>
<dbReference type="InterPro" id="IPR017452">
    <property type="entry name" value="GPCR_Rhodpsn_7TM"/>
</dbReference>
<name>A0A7N6APN8_ANATE</name>
<comment type="similarity">
    <text evidence="9">Belongs to the G-protein coupled receptor 1 family.</text>
</comment>
<evidence type="ECO:0000259" key="11">
    <source>
        <dbReference type="PROSITE" id="PS50262"/>
    </source>
</evidence>
<reference evidence="12" key="3">
    <citation type="submission" date="2025-09" db="UniProtKB">
        <authorList>
            <consortium name="Ensembl"/>
        </authorList>
    </citation>
    <scope>IDENTIFICATION</scope>
</reference>
<dbReference type="OrthoDB" id="10042731at2759"/>
<dbReference type="Pfam" id="PF00001">
    <property type="entry name" value="7tm_1"/>
    <property type="match status" value="1"/>
</dbReference>